<dbReference type="Gene3D" id="1.10.1330.10">
    <property type="entry name" value="Dockerin domain"/>
    <property type="match status" value="1"/>
</dbReference>
<keyword evidence="4" id="KW-1185">Reference proteome</keyword>
<dbReference type="Pfam" id="PF00404">
    <property type="entry name" value="Dockerin_1"/>
    <property type="match status" value="1"/>
</dbReference>
<dbReference type="GO" id="GO:0004553">
    <property type="term" value="F:hydrolase activity, hydrolyzing O-glycosyl compounds"/>
    <property type="evidence" value="ECO:0007669"/>
    <property type="project" value="InterPro"/>
</dbReference>
<keyword evidence="1" id="KW-0732">Signal</keyword>
<dbReference type="PROSITE" id="PS51766">
    <property type="entry name" value="DOCKERIN"/>
    <property type="match status" value="1"/>
</dbReference>
<gene>
    <name evidence="3" type="ORF">RASY3_00295</name>
</gene>
<organism evidence="3 4">
    <name type="scientific">Ruminococcus albus SY3</name>
    <dbReference type="NCBI Taxonomy" id="1341156"/>
    <lineage>
        <taxon>Bacteria</taxon>
        <taxon>Bacillati</taxon>
        <taxon>Bacillota</taxon>
        <taxon>Clostridia</taxon>
        <taxon>Eubacteriales</taxon>
        <taxon>Oscillospiraceae</taxon>
        <taxon>Ruminococcus</taxon>
    </lineage>
</organism>
<feature type="domain" description="Dockerin" evidence="2">
    <location>
        <begin position="343"/>
        <end position="407"/>
    </location>
</feature>
<dbReference type="SUPFAM" id="SSF49384">
    <property type="entry name" value="Carbohydrate-binding domain"/>
    <property type="match status" value="1"/>
</dbReference>
<dbReference type="SUPFAM" id="SSF63446">
    <property type="entry name" value="Type I dockerin domain"/>
    <property type="match status" value="1"/>
</dbReference>
<evidence type="ECO:0000313" key="4">
    <source>
        <dbReference type="Proteomes" id="UP000021369"/>
    </source>
</evidence>
<reference evidence="3 4" key="1">
    <citation type="submission" date="2013-06" db="EMBL/GenBank/DDBJ databases">
        <title>Rumen cellulosomics: divergent fiber-degrading strategies revealed by comparative genome-wide analysis of six Ruminococcal strains.</title>
        <authorList>
            <person name="Dassa B."/>
            <person name="Borovok I."/>
            <person name="Lamed R."/>
            <person name="Flint H."/>
            <person name="Yeoman C.J."/>
            <person name="White B."/>
            <person name="Bayer E.A."/>
        </authorList>
    </citation>
    <scope>NUCLEOTIDE SEQUENCE [LARGE SCALE GENOMIC DNA]</scope>
    <source>
        <strain evidence="3 4">SY3</strain>
    </source>
</reference>
<comment type="caution">
    <text evidence="3">The sequence shown here is derived from an EMBL/GenBank/DDBJ whole genome shotgun (WGS) entry which is preliminary data.</text>
</comment>
<dbReference type="InterPro" id="IPR016134">
    <property type="entry name" value="Dockerin_dom"/>
</dbReference>
<dbReference type="InterPro" id="IPR036439">
    <property type="entry name" value="Dockerin_dom_sf"/>
</dbReference>
<dbReference type="PATRIC" id="fig|1341156.4.peg.596"/>
<sequence>MRKKSERSLSFLTALMMALTLALFLPDTAVRAKAAPYENYFNKQDDKEVKYDSSYWIQPPSWNTPKIDPRDFDGWVMLFADKIGLEPEYAHGKVQRVYFSLLGVETPVSTMKFHIFYDTRLKVVENSKGELINPGKAVEGFTTGSAMVEEGQLAFYAYSDTAVPIEKASLFTIDFRVPEDAEPGELYPIGMSYVDDGVVCDTFMGNNHDFAEKAQMTFVFTKGIYNGYIWMIGDPRTKKADLTLKTPREGRKTSTDPNEWFGNIPAGVEISDMEWTELDSLNEFGEVDQFTAGKVYGLKFRLTPTNGDTFSKKFQVIVNGKKADYQGNDITNGGFFITDIEALERLLGDINNDGKVNVTDILQIAAHIKGKRILPDPKIADLNGDGKVNITDITKLAAHIKGKRLLY</sequence>
<dbReference type="GO" id="GO:0030246">
    <property type="term" value="F:carbohydrate binding"/>
    <property type="evidence" value="ECO:0007669"/>
    <property type="project" value="InterPro"/>
</dbReference>
<dbReference type="RefSeq" id="WP_051506253.1">
    <property type="nucleotide sequence ID" value="NZ_JEOB01000001.1"/>
</dbReference>
<dbReference type="CDD" id="cd14256">
    <property type="entry name" value="Dockerin_I"/>
    <property type="match status" value="1"/>
</dbReference>
<dbReference type="GO" id="GO:0000272">
    <property type="term" value="P:polysaccharide catabolic process"/>
    <property type="evidence" value="ECO:0007669"/>
    <property type="project" value="InterPro"/>
</dbReference>
<feature type="chain" id="PRO_5001463880" description="Dockerin domain-containing protein" evidence="1">
    <location>
        <begin position="35"/>
        <end position="407"/>
    </location>
</feature>
<dbReference type="Gene3D" id="2.60.40.680">
    <property type="match status" value="1"/>
</dbReference>
<dbReference type="InterPro" id="IPR018247">
    <property type="entry name" value="EF_Hand_1_Ca_BS"/>
</dbReference>
<accession>A0A011W0Q4</accession>
<feature type="signal peptide" evidence="1">
    <location>
        <begin position="1"/>
        <end position="34"/>
    </location>
</feature>
<protein>
    <recommendedName>
        <fullName evidence="2">Dockerin domain-containing protein</fullName>
    </recommendedName>
</protein>
<evidence type="ECO:0000313" key="3">
    <source>
        <dbReference type="EMBL" id="EXM40378.1"/>
    </source>
</evidence>
<dbReference type="InterPro" id="IPR008965">
    <property type="entry name" value="CBM2/CBM3_carb-bd_dom_sf"/>
</dbReference>
<proteinExistence type="predicted"/>
<evidence type="ECO:0000259" key="2">
    <source>
        <dbReference type="PROSITE" id="PS51766"/>
    </source>
</evidence>
<dbReference type="PROSITE" id="PS00018">
    <property type="entry name" value="EF_HAND_1"/>
    <property type="match status" value="2"/>
</dbReference>
<dbReference type="InterPro" id="IPR002105">
    <property type="entry name" value="Dockerin_1_rpt"/>
</dbReference>
<name>A0A011W0Q4_RUMAL</name>
<evidence type="ECO:0000256" key="1">
    <source>
        <dbReference type="SAM" id="SignalP"/>
    </source>
</evidence>
<dbReference type="EMBL" id="JEOB01000001">
    <property type="protein sequence ID" value="EXM40378.1"/>
    <property type="molecule type" value="Genomic_DNA"/>
</dbReference>
<dbReference type="Proteomes" id="UP000021369">
    <property type="component" value="Unassembled WGS sequence"/>
</dbReference>
<dbReference type="AlphaFoldDB" id="A0A011W0Q4"/>